<gene>
    <name evidence="1" type="ORF">GUITHDRAFT_112797</name>
</gene>
<dbReference type="AlphaFoldDB" id="L1IXU6"/>
<proteinExistence type="predicted"/>
<dbReference type="GeneID" id="17297801"/>
<dbReference type="Proteomes" id="UP000011087">
    <property type="component" value="Unassembled WGS sequence"/>
</dbReference>
<dbReference type="KEGG" id="gtt:GUITHDRAFT_112797"/>
<organism evidence="1">
    <name type="scientific">Guillardia theta (strain CCMP2712)</name>
    <name type="common">Cryptophyte</name>
    <dbReference type="NCBI Taxonomy" id="905079"/>
    <lineage>
        <taxon>Eukaryota</taxon>
        <taxon>Cryptophyceae</taxon>
        <taxon>Pyrenomonadales</taxon>
        <taxon>Geminigeraceae</taxon>
        <taxon>Guillardia</taxon>
    </lineage>
</organism>
<accession>L1IXU6</accession>
<evidence type="ECO:0000313" key="3">
    <source>
        <dbReference type="Proteomes" id="UP000011087"/>
    </source>
</evidence>
<sequence>MSAAATNAAVAPVPAAGWVQPAPKIAAPAKKEILPNLPHDASTIAQTLNVEVCTMIQQASVMKSVLENIQKMHGGEWNPHYA</sequence>
<dbReference type="EMBL" id="JH993026">
    <property type="protein sequence ID" value="EKX41061.1"/>
    <property type="molecule type" value="Genomic_DNA"/>
</dbReference>
<dbReference type="HOGENOM" id="CLU_2563277_0_0_1"/>
<protein>
    <submittedName>
        <fullName evidence="1 2">Uncharacterized protein</fullName>
    </submittedName>
</protein>
<name>L1IXU6_GUITC</name>
<dbReference type="PaxDb" id="55529-EKX41061"/>
<reference evidence="3" key="2">
    <citation type="submission" date="2012-11" db="EMBL/GenBank/DDBJ databases">
        <authorList>
            <person name="Kuo A."/>
            <person name="Curtis B.A."/>
            <person name="Tanifuji G."/>
            <person name="Burki F."/>
            <person name="Gruber A."/>
            <person name="Irimia M."/>
            <person name="Maruyama S."/>
            <person name="Arias M.C."/>
            <person name="Ball S.G."/>
            <person name="Gile G.H."/>
            <person name="Hirakawa Y."/>
            <person name="Hopkins J.F."/>
            <person name="Rensing S.A."/>
            <person name="Schmutz J."/>
            <person name="Symeonidi A."/>
            <person name="Elias M."/>
            <person name="Eveleigh R.J."/>
            <person name="Herman E.K."/>
            <person name="Klute M.J."/>
            <person name="Nakayama T."/>
            <person name="Obornik M."/>
            <person name="Reyes-Prieto A."/>
            <person name="Armbrust E.V."/>
            <person name="Aves S.J."/>
            <person name="Beiko R.G."/>
            <person name="Coutinho P."/>
            <person name="Dacks J.B."/>
            <person name="Durnford D.G."/>
            <person name="Fast N.M."/>
            <person name="Green B.R."/>
            <person name="Grisdale C."/>
            <person name="Hempe F."/>
            <person name="Henrissat B."/>
            <person name="Hoppner M.P."/>
            <person name="Ishida K.-I."/>
            <person name="Kim E."/>
            <person name="Koreny L."/>
            <person name="Kroth P.G."/>
            <person name="Liu Y."/>
            <person name="Malik S.-B."/>
            <person name="Maier U.G."/>
            <person name="McRose D."/>
            <person name="Mock T."/>
            <person name="Neilson J.A."/>
            <person name="Onodera N.T."/>
            <person name="Poole A.M."/>
            <person name="Pritham E.J."/>
            <person name="Richards T.A."/>
            <person name="Rocap G."/>
            <person name="Roy S.W."/>
            <person name="Sarai C."/>
            <person name="Schaack S."/>
            <person name="Shirato S."/>
            <person name="Slamovits C.H."/>
            <person name="Spencer D.F."/>
            <person name="Suzuki S."/>
            <person name="Worden A.Z."/>
            <person name="Zauner S."/>
            <person name="Barry K."/>
            <person name="Bell C."/>
            <person name="Bharti A.K."/>
            <person name="Crow J.A."/>
            <person name="Grimwood J."/>
            <person name="Kramer R."/>
            <person name="Lindquist E."/>
            <person name="Lucas S."/>
            <person name="Salamov A."/>
            <person name="McFadden G.I."/>
            <person name="Lane C.E."/>
            <person name="Keeling P.J."/>
            <person name="Gray M.W."/>
            <person name="Grigoriev I.V."/>
            <person name="Archibald J.M."/>
        </authorList>
    </citation>
    <scope>NUCLEOTIDE SEQUENCE</scope>
    <source>
        <strain evidence="3">CCMP2712</strain>
    </source>
</reference>
<reference evidence="2" key="3">
    <citation type="submission" date="2015-06" db="UniProtKB">
        <authorList>
            <consortium name="EnsemblProtists"/>
        </authorList>
    </citation>
    <scope>IDENTIFICATION</scope>
</reference>
<reference evidence="1 3" key="1">
    <citation type="journal article" date="2012" name="Nature">
        <title>Algal genomes reveal evolutionary mosaicism and the fate of nucleomorphs.</title>
        <authorList>
            <consortium name="DOE Joint Genome Institute"/>
            <person name="Curtis B.A."/>
            <person name="Tanifuji G."/>
            <person name="Burki F."/>
            <person name="Gruber A."/>
            <person name="Irimia M."/>
            <person name="Maruyama S."/>
            <person name="Arias M.C."/>
            <person name="Ball S.G."/>
            <person name="Gile G.H."/>
            <person name="Hirakawa Y."/>
            <person name="Hopkins J.F."/>
            <person name="Kuo A."/>
            <person name="Rensing S.A."/>
            <person name="Schmutz J."/>
            <person name="Symeonidi A."/>
            <person name="Elias M."/>
            <person name="Eveleigh R.J."/>
            <person name="Herman E.K."/>
            <person name="Klute M.J."/>
            <person name="Nakayama T."/>
            <person name="Obornik M."/>
            <person name="Reyes-Prieto A."/>
            <person name="Armbrust E.V."/>
            <person name="Aves S.J."/>
            <person name="Beiko R.G."/>
            <person name="Coutinho P."/>
            <person name="Dacks J.B."/>
            <person name="Durnford D.G."/>
            <person name="Fast N.M."/>
            <person name="Green B.R."/>
            <person name="Grisdale C.J."/>
            <person name="Hempel F."/>
            <person name="Henrissat B."/>
            <person name="Hoppner M.P."/>
            <person name="Ishida K."/>
            <person name="Kim E."/>
            <person name="Koreny L."/>
            <person name="Kroth P.G."/>
            <person name="Liu Y."/>
            <person name="Malik S.B."/>
            <person name="Maier U.G."/>
            <person name="McRose D."/>
            <person name="Mock T."/>
            <person name="Neilson J.A."/>
            <person name="Onodera N.T."/>
            <person name="Poole A.M."/>
            <person name="Pritham E.J."/>
            <person name="Richards T.A."/>
            <person name="Rocap G."/>
            <person name="Roy S.W."/>
            <person name="Sarai C."/>
            <person name="Schaack S."/>
            <person name="Shirato S."/>
            <person name="Slamovits C.H."/>
            <person name="Spencer D.F."/>
            <person name="Suzuki S."/>
            <person name="Worden A.Z."/>
            <person name="Zauner S."/>
            <person name="Barry K."/>
            <person name="Bell C."/>
            <person name="Bharti A.K."/>
            <person name="Crow J.A."/>
            <person name="Grimwood J."/>
            <person name="Kramer R."/>
            <person name="Lindquist E."/>
            <person name="Lucas S."/>
            <person name="Salamov A."/>
            <person name="McFadden G.I."/>
            <person name="Lane C.E."/>
            <person name="Keeling P.J."/>
            <person name="Gray M.W."/>
            <person name="Grigoriev I.V."/>
            <person name="Archibald J.M."/>
        </authorList>
    </citation>
    <scope>NUCLEOTIDE SEQUENCE</scope>
    <source>
        <strain evidence="1 3">CCMP2712</strain>
    </source>
</reference>
<dbReference type="EnsemblProtists" id="EKX41061">
    <property type="protein sequence ID" value="EKX41061"/>
    <property type="gene ID" value="GUITHDRAFT_112797"/>
</dbReference>
<keyword evidence="3" id="KW-1185">Reference proteome</keyword>
<evidence type="ECO:0000313" key="2">
    <source>
        <dbReference type="EnsemblProtists" id="EKX41061"/>
    </source>
</evidence>
<dbReference type="RefSeq" id="XP_005828041.1">
    <property type="nucleotide sequence ID" value="XM_005827984.1"/>
</dbReference>
<evidence type="ECO:0000313" key="1">
    <source>
        <dbReference type="EMBL" id="EKX41061.1"/>
    </source>
</evidence>